<dbReference type="PANTHER" id="PTHR43806">
    <property type="entry name" value="PEPTIDASE S8"/>
    <property type="match status" value="1"/>
</dbReference>
<dbReference type="InterPro" id="IPR037045">
    <property type="entry name" value="S8pro/Inhibitor_I9_sf"/>
</dbReference>
<dbReference type="CDD" id="cd04077">
    <property type="entry name" value="Peptidases_S8_PCSK9_ProteinaseK_like"/>
    <property type="match status" value="1"/>
</dbReference>
<dbReference type="PROSITE" id="PS00138">
    <property type="entry name" value="SUBTILASE_SER"/>
    <property type="match status" value="1"/>
</dbReference>
<reference evidence="11" key="1">
    <citation type="journal article" date="2020" name="Stud. Mycol.">
        <title>101 Dothideomycetes genomes: a test case for predicting lifestyles and emergence of pathogens.</title>
        <authorList>
            <person name="Haridas S."/>
            <person name="Albert R."/>
            <person name="Binder M."/>
            <person name="Bloem J."/>
            <person name="Labutti K."/>
            <person name="Salamov A."/>
            <person name="Andreopoulos B."/>
            <person name="Baker S."/>
            <person name="Barry K."/>
            <person name="Bills G."/>
            <person name="Bluhm B."/>
            <person name="Cannon C."/>
            <person name="Castanera R."/>
            <person name="Culley D."/>
            <person name="Daum C."/>
            <person name="Ezra D."/>
            <person name="Gonzalez J."/>
            <person name="Henrissat B."/>
            <person name="Kuo A."/>
            <person name="Liang C."/>
            <person name="Lipzen A."/>
            <person name="Lutzoni F."/>
            <person name="Magnuson J."/>
            <person name="Mondo S."/>
            <person name="Nolan M."/>
            <person name="Ohm R."/>
            <person name="Pangilinan J."/>
            <person name="Park H.-J."/>
            <person name="Ramirez L."/>
            <person name="Alfaro M."/>
            <person name="Sun H."/>
            <person name="Tritt A."/>
            <person name="Yoshinaga Y."/>
            <person name="Zwiers L.-H."/>
            <person name="Turgeon B."/>
            <person name="Goodwin S."/>
            <person name="Spatafora J."/>
            <person name="Crous P."/>
            <person name="Grigoriev I."/>
        </authorList>
    </citation>
    <scope>NUCLEOTIDE SEQUENCE</scope>
    <source>
        <strain evidence="11">CBS 130266</strain>
    </source>
</reference>
<dbReference type="InterPro" id="IPR036852">
    <property type="entry name" value="Peptidase_S8/S53_dom_sf"/>
</dbReference>
<dbReference type="Gene3D" id="3.30.70.80">
    <property type="entry name" value="Peptidase S8 propeptide/proteinase inhibitor I9"/>
    <property type="match status" value="1"/>
</dbReference>
<dbReference type="AlphaFoldDB" id="A0A9P4NPJ6"/>
<accession>A0A9P4NPJ6</accession>
<dbReference type="PRINTS" id="PR00723">
    <property type="entry name" value="SUBTILISIN"/>
</dbReference>
<feature type="active site" description="Charge relay system" evidence="6">
    <location>
        <position position="175"/>
    </location>
</feature>
<dbReference type="SUPFAM" id="SSF52743">
    <property type="entry name" value="Subtilisin-like"/>
    <property type="match status" value="1"/>
</dbReference>
<evidence type="ECO:0000313" key="12">
    <source>
        <dbReference type="Proteomes" id="UP000800235"/>
    </source>
</evidence>
<sequence length="395" mass="41221">MRLFFFIQLLLVGIAYAQEKTPYIVVFQPNTPLGLIDGLLKTVLGLLDSLTQFTSGPSFSGIAARLTPSQADSLRQNPSVKYIEKDGVFTTLGSLSLKRHSKRTMLNQSPGIWGLGRVSHRAKGVNNYVFDDSAGSGTCIYVVDSGINTGHQEFEGRASFLYNWVYESTDDLSGHGTAVAGTIAARTFGVAKKANLYSLKACDRNGNCDVSKVISAIAYATSDYRTKVNNGQCKNGGFINLSLGGISAGWQSVKDSVVAATQAGILVVAAAGNDHANTQNYLPASAPGACAVGATDSNDGFASFSNWGATVAVLAPGVYVQSTFIGSNTATAYFDGTSMAAPHVVGLGAYLNAKNGKQSPVALCNYIKSTSTQNTVTGLGGLTGTPNKIAYNGAA</sequence>
<dbReference type="InterPro" id="IPR034193">
    <property type="entry name" value="PCSK9_ProteinaseK-like"/>
</dbReference>
<dbReference type="InterPro" id="IPR000209">
    <property type="entry name" value="Peptidase_S8/S53_dom"/>
</dbReference>
<dbReference type="FunFam" id="3.40.50.200:FF:000014">
    <property type="entry name" value="Proteinase K"/>
    <property type="match status" value="1"/>
</dbReference>
<dbReference type="Pfam" id="PF05922">
    <property type="entry name" value="Inhibitor_I9"/>
    <property type="match status" value="1"/>
</dbReference>
<dbReference type="InterPro" id="IPR023828">
    <property type="entry name" value="Peptidase_S8_Ser-AS"/>
</dbReference>
<proteinExistence type="inferred from homology"/>
<name>A0A9P4NPJ6_9PEZI</name>
<keyword evidence="3 8" id="KW-0732">Signal</keyword>
<evidence type="ECO:0000256" key="1">
    <source>
        <dbReference type="ARBA" id="ARBA00011073"/>
    </source>
</evidence>
<dbReference type="GO" id="GO:0005576">
    <property type="term" value="C:extracellular region"/>
    <property type="evidence" value="ECO:0007669"/>
    <property type="project" value="UniProtKB-ARBA"/>
</dbReference>
<dbReference type="PROSITE" id="PS00137">
    <property type="entry name" value="SUBTILASE_HIS"/>
    <property type="match status" value="1"/>
</dbReference>
<dbReference type="Gene3D" id="3.40.50.200">
    <property type="entry name" value="Peptidase S8/S53 domain"/>
    <property type="match status" value="1"/>
</dbReference>
<keyword evidence="12" id="KW-1185">Reference proteome</keyword>
<dbReference type="OrthoDB" id="206201at2759"/>
<keyword evidence="2 6" id="KW-0645">Protease</keyword>
<evidence type="ECO:0000256" key="4">
    <source>
        <dbReference type="ARBA" id="ARBA00022801"/>
    </source>
</evidence>
<feature type="domain" description="Inhibitor I9" evidence="10">
    <location>
        <begin position="55"/>
        <end position="88"/>
    </location>
</feature>
<evidence type="ECO:0000259" key="9">
    <source>
        <dbReference type="Pfam" id="PF00082"/>
    </source>
</evidence>
<protein>
    <submittedName>
        <fullName evidence="11">Subtilisin-like protein</fullName>
    </submittedName>
</protein>
<evidence type="ECO:0000256" key="8">
    <source>
        <dbReference type="SAM" id="SignalP"/>
    </source>
</evidence>
<evidence type="ECO:0000256" key="2">
    <source>
        <dbReference type="ARBA" id="ARBA00022670"/>
    </source>
</evidence>
<evidence type="ECO:0000313" key="11">
    <source>
        <dbReference type="EMBL" id="KAF2429317.1"/>
    </source>
</evidence>
<dbReference type="InterPro" id="IPR015500">
    <property type="entry name" value="Peptidase_S8_subtilisin-rel"/>
</dbReference>
<feature type="active site" description="Charge relay system" evidence="6">
    <location>
        <position position="338"/>
    </location>
</feature>
<feature type="signal peptide" evidence="8">
    <location>
        <begin position="1"/>
        <end position="17"/>
    </location>
</feature>
<dbReference type="PANTHER" id="PTHR43806:SF58">
    <property type="entry name" value="ALKALINE PROTEASE 1-RELATED"/>
    <property type="match status" value="1"/>
</dbReference>
<feature type="chain" id="PRO_5040141086" evidence="8">
    <location>
        <begin position="18"/>
        <end position="395"/>
    </location>
</feature>
<keyword evidence="5 6" id="KW-0720">Serine protease</keyword>
<evidence type="ECO:0000256" key="7">
    <source>
        <dbReference type="RuleBase" id="RU003355"/>
    </source>
</evidence>
<evidence type="ECO:0000256" key="3">
    <source>
        <dbReference type="ARBA" id="ARBA00022729"/>
    </source>
</evidence>
<comment type="similarity">
    <text evidence="1 6 7">Belongs to the peptidase S8 family.</text>
</comment>
<keyword evidence="4 6" id="KW-0378">Hydrolase</keyword>
<dbReference type="InterPro" id="IPR022398">
    <property type="entry name" value="Peptidase_S8_His-AS"/>
</dbReference>
<evidence type="ECO:0000256" key="6">
    <source>
        <dbReference type="PROSITE-ProRule" id="PRU01240"/>
    </source>
</evidence>
<dbReference type="EMBL" id="MU007048">
    <property type="protein sequence ID" value="KAF2429317.1"/>
    <property type="molecule type" value="Genomic_DNA"/>
</dbReference>
<dbReference type="Pfam" id="PF00082">
    <property type="entry name" value="Peptidase_S8"/>
    <property type="match status" value="1"/>
</dbReference>
<dbReference type="InterPro" id="IPR023827">
    <property type="entry name" value="Peptidase_S8_Asp-AS"/>
</dbReference>
<dbReference type="GO" id="GO:0004252">
    <property type="term" value="F:serine-type endopeptidase activity"/>
    <property type="evidence" value="ECO:0007669"/>
    <property type="project" value="UniProtKB-UniRule"/>
</dbReference>
<evidence type="ECO:0000256" key="5">
    <source>
        <dbReference type="ARBA" id="ARBA00022825"/>
    </source>
</evidence>
<organism evidence="11 12">
    <name type="scientific">Tothia fuscella</name>
    <dbReference type="NCBI Taxonomy" id="1048955"/>
    <lineage>
        <taxon>Eukaryota</taxon>
        <taxon>Fungi</taxon>
        <taxon>Dikarya</taxon>
        <taxon>Ascomycota</taxon>
        <taxon>Pezizomycotina</taxon>
        <taxon>Dothideomycetes</taxon>
        <taxon>Pleosporomycetidae</taxon>
        <taxon>Venturiales</taxon>
        <taxon>Cylindrosympodiaceae</taxon>
        <taxon>Tothia</taxon>
    </lineage>
</organism>
<dbReference type="PROSITE" id="PS51892">
    <property type="entry name" value="SUBTILASE"/>
    <property type="match status" value="1"/>
</dbReference>
<dbReference type="GO" id="GO:0006508">
    <property type="term" value="P:proteolysis"/>
    <property type="evidence" value="ECO:0007669"/>
    <property type="project" value="UniProtKB-KW"/>
</dbReference>
<dbReference type="InterPro" id="IPR050131">
    <property type="entry name" value="Peptidase_S8_subtilisin-like"/>
</dbReference>
<dbReference type="InterPro" id="IPR010259">
    <property type="entry name" value="S8pro/Inhibitor_I9"/>
</dbReference>
<feature type="active site" description="Charge relay system" evidence="6">
    <location>
        <position position="144"/>
    </location>
</feature>
<evidence type="ECO:0000259" key="10">
    <source>
        <dbReference type="Pfam" id="PF05922"/>
    </source>
</evidence>
<gene>
    <name evidence="11" type="ORF">EJ08DRAFT_299117</name>
</gene>
<dbReference type="PROSITE" id="PS00136">
    <property type="entry name" value="SUBTILASE_ASP"/>
    <property type="match status" value="1"/>
</dbReference>
<dbReference type="Proteomes" id="UP000800235">
    <property type="component" value="Unassembled WGS sequence"/>
</dbReference>
<feature type="domain" description="Peptidase S8/S53" evidence="9">
    <location>
        <begin position="135"/>
        <end position="378"/>
    </location>
</feature>
<comment type="caution">
    <text evidence="11">The sequence shown here is derived from an EMBL/GenBank/DDBJ whole genome shotgun (WGS) entry which is preliminary data.</text>
</comment>